<organism evidence="2">
    <name type="scientific">marine sediment metagenome</name>
    <dbReference type="NCBI Taxonomy" id="412755"/>
    <lineage>
        <taxon>unclassified sequences</taxon>
        <taxon>metagenomes</taxon>
        <taxon>ecological metagenomes</taxon>
    </lineage>
</organism>
<dbReference type="Pfam" id="PF00534">
    <property type="entry name" value="Glycos_transf_1"/>
    <property type="match status" value="1"/>
</dbReference>
<evidence type="ECO:0000313" key="2">
    <source>
        <dbReference type="EMBL" id="GAF69485.1"/>
    </source>
</evidence>
<gene>
    <name evidence="2" type="ORF">S01H1_02576</name>
</gene>
<evidence type="ECO:0000259" key="1">
    <source>
        <dbReference type="Pfam" id="PF00534"/>
    </source>
</evidence>
<dbReference type="GO" id="GO:0016757">
    <property type="term" value="F:glycosyltransferase activity"/>
    <property type="evidence" value="ECO:0007669"/>
    <property type="project" value="InterPro"/>
</dbReference>
<protein>
    <recommendedName>
        <fullName evidence="1">Glycosyl transferase family 1 domain-containing protein</fullName>
    </recommendedName>
</protein>
<feature type="non-terminal residue" evidence="2">
    <location>
        <position position="1"/>
    </location>
</feature>
<proteinExistence type="predicted"/>
<dbReference type="AlphaFoldDB" id="X0T0D3"/>
<comment type="caution">
    <text evidence="2">The sequence shown here is derived from an EMBL/GenBank/DDBJ whole genome shotgun (WGS) entry which is preliminary data.</text>
</comment>
<dbReference type="Gene3D" id="3.40.50.2000">
    <property type="entry name" value="Glycogen Phosphorylase B"/>
    <property type="match status" value="1"/>
</dbReference>
<dbReference type="InterPro" id="IPR001296">
    <property type="entry name" value="Glyco_trans_1"/>
</dbReference>
<dbReference type="EMBL" id="BARS01001270">
    <property type="protein sequence ID" value="GAF69485.1"/>
    <property type="molecule type" value="Genomic_DNA"/>
</dbReference>
<accession>X0T0D3</accession>
<sequence>TRLKPNLTQKQTKKVISTCDIYIDQLRCGSHGVTAVEAMASGKPTITFIRDDLIEKYPEDLPIVNANPDTIYDKLKMLIKDAELRHEIGIKSRKYVEKYHSLEVIGPKLLEIYREIGLKL</sequence>
<reference evidence="2" key="1">
    <citation type="journal article" date="2014" name="Front. Microbiol.">
        <title>High frequency of phylogenetically diverse reductive dehalogenase-homologous genes in deep subseafloor sedimentary metagenomes.</title>
        <authorList>
            <person name="Kawai M."/>
            <person name="Futagami T."/>
            <person name="Toyoda A."/>
            <person name="Takaki Y."/>
            <person name="Nishi S."/>
            <person name="Hori S."/>
            <person name="Arai W."/>
            <person name="Tsubouchi T."/>
            <person name="Morono Y."/>
            <person name="Uchiyama I."/>
            <person name="Ito T."/>
            <person name="Fujiyama A."/>
            <person name="Inagaki F."/>
            <person name="Takami H."/>
        </authorList>
    </citation>
    <scope>NUCLEOTIDE SEQUENCE</scope>
    <source>
        <strain evidence="2">Expedition CK06-06</strain>
    </source>
</reference>
<name>X0T0D3_9ZZZZ</name>
<feature type="domain" description="Glycosyl transferase family 1" evidence="1">
    <location>
        <begin position="6"/>
        <end position="94"/>
    </location>
</feature>
<dbReference type="SUPFAM" id="SSF53756">
    <property type="entry name" value="UDP-Glycosyltransferase/glycogen phosphorylase"/>
    <property type="match status" value="1"/>
</dbReference>